<dbReference type="EMBL" id="LSSM01000773">
    <property type="protein sequence ID" value="OMJ27912.1"/>
    <property type="molecule type" value="Genomic_DNA"/>
</dbReference>
<evidence type="ECO:0000256" key="1">
    <source>
        <dbReference type="ARBA" id="ARBA00022723"/>
    </source>
</evidence>
<dbReference type="Pfam" id="PF00168">
    <property type="entry name" value="C2"/>
    <property type="match status" value="1"/>
</dbReference>
<evidence type="ECO:0000313" key="5">
    <source>
        <dbReference type="EMBL" id="OMJ27912.1"/>
    </source>
</evidence>
<feature type="compositionally biased region" description="Polar residues" evidence="3">
    <location>
        <begin position="452"/>
        <end position="464"/>
    </location>
</feature>
<dbReference type="OrthoDB" id="270970at2759"/>
<organism evidence="5 6">
    <name type="scientific">Smittium culicis</name>
    <dbReference type="NCBI Taxonomy" id="133412"/>
    <lineage>
        <taxon>Eukaryota</taxon>
        <taxon>Fungi</taxon>
        <taxon>Fungi incertae sedis</taxon>
        <taxon>Zoopagomycota</taxon>
        <taxon>Kickxellomycotina</taxon>
        <taxon>Harpellomycetes</taxon>
        <taxon>Harpellales</taxon>
        <taxon>Legeriomycetaceae</taxon>
        <taxon>Smittium</taxon>
    </lineage>
</organism>
<dbReference type="PANTHER" id="PTHR46502">
    <property type="entry name" value="C2 DOMAIN-CONTAINING"/>
    <property type="match status" value="1"/>
</dbReference>
<dbReference type="PANTHER" id="PTHR46502:SF2">
    <property type="entry name" value="16 KDA PHLOEM PROTEIN 2"/>
    <property type="match status" value="1"/>
</dbReference>
<dbReference type="SUPFAM" id="SSF49562">
    <property type="entry name" value="C2 domain (Calcium/lipid-binding domain, CaLB)"/>
    <property type="match status" value="1"/>
</dbReference>
<dbReference type="Proteomes" id="UP000187429">
    <property type="component" value="Unassembled WGS sequence"/>
</dbReference>
<feature type="compositionally biased region" description="Polar residues" evidence="3">
    <location>
        <begin position="723"/>
        <end position="753"/>
    </location>
</feature>
<dbReference type="Gene3D" id="2.60.40.150">
    <property type="entry name" value="C2 domain"/>
    <property type="match status" value="1"/>
</dbReference>
<feature type="compositionally biased region" description="Polar residues" evidence="3">
    <location>
        <begin position="489"/>
        <end position="509"/>
    </location>
</feature>
<protein>
    <recommendedName>
        <fullName evidence="4">C2 domain-containing protein</fullName>
    </recommendedName>
</protein>
<proteinExistence type="predicted"/>
<accession>A0A1R1YLY0</accession>
<keyword evidence="2" id="KW-0106">Calcium</keyword>
<feature type="compositionally biased region" description="Pro residues" evidence="3">
    <location>
        <begin position="471"/>
        <end position="482"/>
    </location>
</feature>
<feature type="region of interest" description="Disordered" evidence="3">
    <location>
        <begin position="433"/>
        <end position="509"/>
    </location>
</feature>
<evidence type="ECO:0000313" key="6">
    <source>
        <dbReference type="Proteomes" id="UP000187429"/>
    </source>
</evidence>
<name>A0A1R1YLY0_9FUNG</name>
<dbReference type="PROSITE" id="PS50004">
    <property type="entry name" value="C2"/>
    <property type="match status" value="1"/>
</dbReference>
<keyword evidence="6" id="KW-1185">Reference proteome</keyword>
<gene>
    <name evidence="5" type="ORF">AYI69_g2634</name>
</gene>
<sequence length="759" mass="85662">MDNPPEGKLEAFVISGRDLPVIDRFSKKDTYVELTIDNSKKKSLIDHKGGSNPKWSDRLAFNISGLGKQSLLIQVKESGKMSSDEICSGIVDLRKVYEEEELDGWYPLTKKNKPAGSIYIEFTFTPKEGRKKKSIIHQIKSLSIVPSVEPPKPSAAPASLATAPVTTEFFNQLNASTDHSNNTRKNKAQFLNVNSNNNIDTFTQVSIPAQNLPISNTSQFPISKKSESQNLINNTENRPTTSIEVPDYASQYALANGKKPLPRKPVFNSFTQESSSFHSQNQNLNSFYPQNSYTPNNALHVDPNSSRFGNSVSHKLINSSNFKQPANPILYSTNYSDGTNFISNKLSNVDLNSNSHEPFNNMRFANNHQHFYNQPQNIQPNITSFNNSLDSNSNYLCEDHPNLNNNQVQSTYFSNQLVENVGYNHHQEISNQTPYYLNDDDLPSRPLPIPPNQSHNLKNDQSYYNLSTNNPSPPLRPLPLPPNDHNRRSSYASFSDHNNTASNRIYSSNSRTSLNENSIYQSKDYSSANTENSPFVVVDYSNSKNNNSIYEHASQLGINSKRSSGTYSIENQPPIPLNFKMFEPSAPQLLASGYYNDSEPEVFYDVEYTDRNGLYNNQRNVYNKPNSQSPGSIRNSGLIPQNFEYENQISKSYDTSQIHSNQNFINQQSYNTKKMLEEGTYIDVNNGANLTYLPSNPDYRNQIITELNTFDFSSIGGGSSGSKLSQHYQNEPYNGPNINQKPPLQTINGYYNTNDRRKY</sequence>
<feature type="region of interest" description="Disordered" evidence="3">
    <location>
        <begin position="718"/>
        <end position="759"/>
    </location>
</feature>
<reference evidence="6" key="1">
    <citation type="submission" date="2017-01" db="EMBL/GenBank/DDBJ databases">
        <authorList>
            <person name="Wang Y."/>
            <person name="White M."/>
            <person name="Kvist S."/>
            <person name="Moncalvo J.-M."/>
        </authorList>
    </citation>
    <scope>NUCLEOTIDE SEQUENCE [LARGE SCALE GENOMIC DNA]</scope>
    <source>
        <strain evidence="6">ID-206-W2</strain>
    </source>
</reference>
<dbReference type="InterPro" id="IPR000008">
    <property type="entry name" value="C2_dom"/>
</dbReference>
<feature type="domain" description="C2" evidence="4">
    <location>
        <begin position="1"/>
        <end position="106"/>
    </location>
</feature>
<evidence type="ECO:0000259" key="4">
    <source>
        <dbReference type="PROSITE" id="PS50004"/>
    </source>
</evidence>
<evidence type="ECO:0000256" key="3">
    <source>
        <dbReference type="SAM" id="MobiDB-lite"/>
    </source>
</evidence>
<dbReference type="AlphaFoldDB" id="A0A1R1YLY0"/>
<dbReference type="GO" id="GO:0046872">
    <property type="term" value="F:metal ion binding"/>
    <property type="evidence" value="ECO:0007669"/>
    <property type="project" value="UniProtKB-KW"/>
</dbReference>
<comment type="caution">
    <text evidence="5">The sequence shown here is derived from an EMBL/GenBank/DDBJ whole genome shotgun (WGS) entry which is preliminary data.</text>
</comment>
<dbReference type="SMART" id="SM00239">
    <property type="entry name" value="C2"/>
    <property type="match status" value="1"/>
</dbReference>
<keyword evidence="1" id="KW-0479">Metal-binding</keyword>
<evidence type="ECO:0000256" key="2">
    <source>
        <dbReference type="ARBA" id="ARBA00022837"/>
    </source>
</evidence>
<dbReference type="InterPro" id="IPR035892">
    <property type="entry name" value="C2_domain_sf"/>
</dbReference>